<dbReference type="Pfam" id="PF08282">
    <property type="entry name" value="Hydrolase_3"/>
    <property type="match status" value="1"/>
</dbReference>
<keyword evidence="1" id="KW-0378">Hydrolase</keyword>
<dbReference type="PANTHER" id="PTHR10000:SF8">
    <property type="entry name" value="HAD SUPERFAMILY HYDROLASE-LIKE, TYPE 3"/>
    <property type="match status" value="1"/>
</dbReference>
<dbReference type="SFLD" id="SFLDG01140">
    <property type="entry name" value="C2.B:_Phosphomannomutase_and_P"/>
    <property type="match status" value="1"/>
</dbReference>
<gene>
    <name evidence="1" type="ORF">ACFO8Q_13315</name>
</gene>
<dbReference type="InterPro" id="IPR000150">
    <property type="entry name" value="Cof"/>
</dbReference>
<keyword evidence="2" id="KW-1185">Reference proteome</keyword>
<evidence type="ECO:0000313" key="1">
    <source>
        <dbReference type="EMBL" id="MFC4768327.1"/>
    </source>
</evidence>
<dbReference type="EMBL" id="JBHSHC010000099">
    <property type="protein sequence ID" value="MFC4768327.1"/>
    <property type="molecule type" value="Genomic_DNA"/>
</dbReference>
<reference evidence="2" key="1">
    <citation type="journal article" date="2019" name="Int. J. Syst. Evol. Microbiol.">
        <title>The Global Catalogue of Microorganisms (GCM) 10K type strain sequencing project: providing services to taxonomists for standard genome sequencing and annotation.</title>
        <authorList>
            <consortium name="The Broad Institute Genomics Platform"/>
            <consortium name="The Broad Institute Genome Sequencing Center for Infectious Disease"/>
            <person name="Wu L."/>
            <person name="Ma J."/>
        </authorList>
    </citation>
    <scope>NUCLEOTIDE SEQUENCE [LARGE SCALE GENOMIC DNA]</scope>
    <source>
        <strain evidence="2">WYCCWR 12678</strain>
    </source>
</reference>
<accession>A0ABV9Q6Q5</accession>
<dbReference type="PANTHER" id="PTHR10000">
    <property type="entry name" value="PHOSPHOSERINE PHOSPHATASE"/>
    <property type="match status" value="1"/>
</dbReference>
<dbReference type="Gene3D" id="3.40.50.1000">
    <property type="entry name" value="HAD superfamily/HAD-like"/>
    <property type="match status" value="1"/>
</dbReference>
<dbReference type="InterPro" id="IPR023214">
    <property type="entry name" value="HAD_sf"/>
</dbReference>
<dbReference type="EC" id="3.1.3.-" evidence="1"/>
<dbReference type="GO" id="GO:0016787">
    <property type="term" value="F:hydrolase activity"/>
    <property type="evidence" value="ECO:0007669"/>
    <property type="project" value="UniProtKB-KW"/>
</dbReference>
<sequence length="266" mass="29696">MTQYKLVAIDLDDTLLREDLTISERNRQTIRQVIQKGVIVTIATGRMYASAKRFAVQLELDVPLITYQGALIKTALTGEVLYEKLLHPGVVKSVIQLAFDRGIHVQAYSNDALYTQEENEEVRAYTELVGVNYQVADLMEIAEQGTPKVLYSGDPDFLDEFAHEVKAVVGNRANVFKSKPHFLEVTHPEATKGQALDYLVQRLGITREEVIALGDSYNDLDMIEYAGLGVVMENAPEAIRQLADYVTGHHEKDGVAEALNRFVLSV</sequence>
<dbReference type="NCBIfam" id="TIGR00099">
    <property type="entry name" value="Cof-subfamily"/>
    <property type="match status" value="1"/>
</dbReference>
<protein>
    <submittedName>
        <fullName evidence="1">Cof-type HAD-IIB family hydrolase</fullName>
        <ecNumber evidence="1">3.1.3.-</ecNumber>
    </submittedName>
</protein>
<dbReference type="SUPFAM" id="SSF56784">
    <property type="entry name" value="HAD-like"/>
    <property type="match status" value="1"/>
</dbReference>
<dbReference type="SFLD" id="SFLDS00003">
    <property type="entry name" value="Haloacid_Dehalogenase"/>
    <property type="match status" value="1"/>
</dbReference>
<comment type="caution">
    <text evidence="1">The sequence shown here is derived from an EMBL/GenBank/DDBJ whole genome shotgun (WGS) entry which is preliminary data.</text>
</comment>
<dbReference type="Gene3D" id="3.30.1240.10">
    <property type="match status" value="1"/>
</dbReference>
<dbReference type="InterPro" id="IPR036412">
    <property type="entry name" value="HAD-like_sf"/>
</dbReference>
<dbReference type="PROSITE" id="PS01229">
    <property type="entry name" value="COF_2"/>
    <property type="match status" value="1"/>
</dbReference>
<dbReference type="RefSeq" id="WP_380026281.1">
    <property type="nucleotide sequence ID" value="NZ_JBHSHC010000099.1"/>
</dbReference>
<evidence type="ECO:0000313" key="2">
    <source>
        <dbReference type="Proteomes" id="UP001596002"/>
    </source>
</evidence>
<proteinExistence type="predicted"/>
<dbReference type="SFLD" id="SFLDG01144">
    <property type="entry name" value="C2.B.4:_PGP_Like"/>
    <property type="match status" value="1"/>
</dbReference>
<dbReference type="InterPro" id="IPR006379">
    <property type="entry name" value="HAD-SF_hydro_IIB"/>
</dbReference>
<organism evidence="1 2">
    <name type="scientific">Effusibacillus consociatus</name>
    <dbReference type="NCBI Taxonomy" id="1117041"/>
    <lineage>
        <taxon>Bacteria</taxon>
        <taxon>Bacillati</taxon>
        <taxon>Bacillota</taxon>
        <taxon>Bacilli</taxon>
        <taxon>Bacillales</taxon>
        <taxon>Alicyclobacillaceae</taxon>
        <taxon>Effusibacillus</taxon>
    </lineage>
</organism>
<dbReference type="Proteomes" id="UP001596002">
    <property type="component" value="Unassembled WGS sequence"/>
</dbReference>
<dbReference type="NCBIfam" id="TIGR01484">
    <property type="entry name" value="HAD-SF-IIB"/>
    <property type="match status" value="1"/>
</dbReference>
<name>A0ABV9Q6Q5_9BACL</name>
<dbReference type="CDD" id="cd07516">
    <property type="entry name" value="HAD_Pase"/>
    <property type="match status" value="1"/>
</dbReference>